<dbReference type="AlphaFoldDB" id="A0AAD1RRE3"/>
<name>A0AAD1RRE3_PELCU</name>
<sequence>MKNLIVSEIGEKRFTIQVDSTQDVGIVDQATVVVRFVQDEAIKECLVVTLPVKDATGKGFHKLLMSCFDAQIAK</sequence>
<evidence type="ECO:0000313" key="1">
    <source>
        <dbReference type="EMBL" id="CAH2276742.1"/>
    </source>
</evidence>
<keyword evidence="2" id="KW-1185">Reference proteome</keyword>
<accession>A0AAD1RRE3</accession>
<reference evidence="1" key="1">
    <citation type="submission" date="2022-03" db="EMBL/GenBank/DDBJ databases">
        <authorList>
            <person name="Alioto T."/>
            <person name="Alioto T."/>
            <person name="Gomez Garrido J."/>
        </authorList>
    </citation>
    <scope>NUCLEOTIDE SEQUENCE</scope>
</reference>
<feature type="non-terminal residue" evidence="1">
    <location>
        <position position="74"/>
    </location>
</feature>
<dbReference type="Proteomes" id="UP001295444">
    <property type="component" value="Chromosome 03"/>
</dbReference>
<evidence type="ECO:0000313" key="2">
    <source>
        <dbReference type="Proteomes" id="UP001295444"/>
    </source>
</evidence>
<organism evidence="1 2">
    <name type="scientific">Pelobates cultripes</name>
    <name type="common">Western spadefoot toad</name>
    <dbReference type="NCBI Taxonomy" id="61616"/>
    <lineage>
        <taxon>Eukaryota</taxon>
        <taxon>Metazoa</taxon>
        <taxon>Chordata</taxon>
        <taxon>Craniata</taxon>
        <taxon>Vertebrata</taxon>
        <taxon>Euteleostomi</taxon>
        <taxon>Amphibia</taxon>
        <taxon>Batrachia</taxon>
        <taxon>Anura</taxon>
        <taxon>Pelobatoidea</taxon>
        <taxon>Pelobatidae</taxon>
        <taxon>Pelobates</taxon>
    </lineage>
</organism>
<gene>
    <name evidence="1" type="ORF">PECUL_23A060796</name>
</gene>
<dbReference type="EMBL" id="OW240914">
    <property type="protein sequence ID" value="CAH2276742.1"/>
    <property type="molecule type" value="Genomic_DNA"/>
</dbReference>
<proteinExistence type="predicted"/>
<protein>
    <submittedName>
        <fullName evidence="1">Uncharacterized protein</fullName>
    </submittedName>
</protein>